<accession>A0ABW9IYW0</accession>
<comment type="caution">
    <text evidence="1">The sequence shown here is derived from an EMBL/GenBank/DDBJ whole genome shotgun (WGS) entry which is preliminary data.</text>
</comment>
<evidence type="ECO:0000313" key="2">
    <source>
        <dbReference type="Proteomes" id="UP001631993"/>
    </source>
</evidence>
<proteinExistence type="predicted"/>
<dbReference type="Proteomes" id="UP001631993">
    <property type="component" value="Unassembled WGS sequence"/>
</dbReference>
<dbReference type="EMBL" id="JBJVNE010000041">
    <property type="protein sequence ID" value="MFM9653186.1"/>
    <property type="molecule type" value="Genomic_DNA"/>
</dbReference>
<keyword evidence="2" id="KW-1185">Reference proteome</keyword>
<evidence type="ECO:0000313" key="1">
    <source>
        <dbReference type="EMBL" id="MFM9653186.1"/>
    </source>
</evidence>
<gene>
    <name evidence="1" type="ORF">ACKI1S_44735</name>
</gene>
<dbReference type="RefSeq" id="WP_369276765.1">
    <property type="nucleotide sequence ID" value="NZ_JBJVMW010000046.1"/>
</dbReference>
<protein>
    <submittedName>
        <fullName evidence="1">Uncharacterized protein</fullName>
    </submittedName>
</protein>
<organism evidence="1 2">
    <name type="scientific">Streptomyces galilaeus</name>
    <dbReference type="NCBI Taxonomy" id="33899"/>
    <lineage>
        <taxon>Bacteria</taxon>
        <taxon>Bacillati</taxon>
        <taxon>Actinomycetota</taxon>
        <taxon>Actinomycetes</taxon>
        <taxon>Kitasatosporales</taxon>
        <taxon>Streptomycetaceae</taxon>
        <taxon>Streptomyces</taxon>
    </lineage>
</organism>
<reference evidence="1 2" key="1">
    <citation type="submission" date="2024-12" db="EMBL/GenBank/DDBJ databases">
        <title>Forecasting of Potato common scab and diversities of Pathogenic streptomyces spp. in china.</title>
        <authorList>
            <person name="Handique U."/>
            <person name="Wu J."/>
        </authorList>
    </citation>
    <scope>NUCLEOTIDE SEQUENCE [LARGE SCALE GENOMIC DNA]</scope>
    <source>
        <strain evidence="1 2">ZRIMU1585</strain>
    </source>
</reference>
<name>A0ABW9IYW0_STRGJ</name>
<sequence>MLSLAPPFLSVNGFSLFSDHADPLQWYYLPMGPSIAVRTEGGTPVPVFSLLQFRGMQEDVTGGLLNFDVVLGPHAEVLDQVLDDVAGQIQSQLGLPDRPRRPVPVPVEDGSVKLVLLDSQTGDEPGGQDFVERIIHHAKPSLYGVNQAAFSARLDADGAKLMDACLDGAIVPIGVVYSLEFLALRPAYTVTLNVQWKQLKERLDKAFGVSGVFLSSQVTEELDRLRDERIIDIQDDLFIPEGEAGKGVIADHGRAVSAVYDMITDALFEVTLPPRPAPDGWDKAAGIATDFGRVAVTGGLSLLGSYSYRRDKSVQEVEKTLNVQMSQRTAVRRTVHPQGHLSGIADLITASGRPRSDFVRGVSLDDPWFKKRQVEVVSRVQFPSDYLTSVAVDLRYGGQTTTVLLDETNNSGTAQWFSQVDDGRLVTPVQVDVTYHLKNPENYTLPNEISASSVVDGERAEIRPDDVFRLAKVLIRAEGLTWAHWNGVTVELRYEDRTLGASGQYVIDMTEQNPAWNWFLFLADSSPKVFSYRLTYRGRDRQDVVREWAEYDETDLRIGDPFRDTHQLAVRPLADWKTVSALLVDLLYEDPANQVRQQASMEFTADKAGAQLFEVPLPDPTLRRVSYRVTALFVDGHQSEVPQSSTGERRLIVSPDMPVRQAVVVRVDTSASAAAGVREVLVQFASPGTDTVTASYPFTLHAGAVVHEYTVGGTPGYRYRVTYQHDNGVTREGAWTDTNLPVLDVPGA</sequence>